<sequence length="57" mass="6643">EQLSVIPKDDKPFFPLAPILKQRLNRAIERAGLPVKASVRNEEVYLERTDIKPEERK</sequence>
<dbReference type="AlphaFoldDB" id="X0YHZ5"/>
<name>X0YHZ5_9ZZZZ</name>
<protein>
    <submittedName>
        <fullName evidence="1">Uncharacterized protein</fullName>
    </submittedName>
</protein>
<comment type="caution">
    <text evidence="1">The sequence shown here is derived from an EMBL/GenBank/DDBJ whole genome shotgun (WGS) entry which is preliminary data.</text>
</comment>
<organism evidence="1">
    <name type="scientific">marine sediment metagenome</name>
    <dbReference type="NCBI Taxonomy" id="412755"/>
    <lineage>
        <taxon>unclassified sequences</taxon>
        <taxon>metagenomes</taxon>
        <taxon>ecological metagenomes</taxon>
    </lineage>
</organism>
<dbReference type="EMBL" id="BARS01053048">
    <property type="protein sequence ID" value="GAG48223.1"/>
    <property type="molecule type" value="Genomic_DNA"/>
</dbReference>
<gene>
    <name evidence="1" type="ORF">S01H1_78780</name>
</gene>
<proteinExistence type="predicted"/>
<feature type="non-terminal residue" evidence="1">
    <location>
        <position position="1"/>
    </location>
</feature>
<evidence type="ECO:0000313" key="1">
    <source>
        <dbReference type="EMBL" id="GAG48223.1"/>
    </source>
</evidence>
<accession>X0YHZ5</accession>
<reference evidence="1" key="1">
    <citation type="journal article" date="2014" name="Front. Microbiol.">
        <title>High frequency of phylogenetically diverse reductive dehalogenase-homologous genes in deep subseafloor sedimentary metagenomes.</title>
        <authorList>
            <person name="Kawai M."/>
            <person name="Futagami T."/>
            <person name="Toyoda A."/>
            <person name="Takaki Y."/>
            <person name="Nishi S."/>
            <person name="Hori S."/>
            <person name="Arai W."/>
            <person name="Tsubouchi T."/>
            <person name="Morono Y."/>
            <person name="Uchiyama I."/>
            <person name="Ito T."/>
            <person name="Fujiyama A."/>
            <person name="Inagaki F."/>
            <person name="Takami H."/>
        </authorList>
    </citation>
    <scope>NUCLEOTIDE SEQUENCE</scope>
    <source>
        <strain evidence="1">Expedition CK06-06</strain>
    </source>
</reference>